<organism evidence="2">
    <name type="scientific">marine sediment metagenome</name>
    <dbReference type="NCBI Taxonomy" id="412755"/>
    <lineage>
        <taxon>unclassified sequences</taxon>
        <taxon>metagenomes</taxon>
        <taxon>ecological metagenomes</taxon>
    </lineage>
</organism>
<dbReference type="AlphaFoldDB" id="X1FTL9"/>
<evidence type="ECO:0000313" key="2">
    <source>
        <dbReference type="EMBL" id="GAH24113.1"/>
    </source>
</evidence>
<feature type="region of interest" description="Disordered" evidence="1">
    <location>
        <begin position="27"/>
        <end position="51"/>
    </location>
</feature>
<evidence type="ECO:0000256" key="1">
    <source>
        <dbReference type="SAM" id="MobiDB-lite"/>
    </source>
</evidence>
<dbReference type="EMBL" id="BARU01003471">
    <property type="protein sequence ID" value="GAH24113.1"/>
    <property type="molecule type" value="Genomic_DNA"/>
</dbReference>
<gene>
    <name evidence="2" type="ORF">S03H2_07500</name>
</gene>
<reference evidence="2" key="1">
    <citation type="journal article" date="2014" name="Front. Microbiol.">
        <title>High frequency of phylogenetically diverse reductive dehalogenase-homologous genes in deep subseafloor sedimentary metagenomes.</title>
        <authorList>
            <person name="Kawai M."/>
            <person name="Futagami T."/>
            <person name="Toyoda A."/>
            <person name="Takaki Y."/>
            <person name="Nishi S."/>
            <person name="Hori S."/>
            <person name="Arai W."/>
            <person name="Tsubouchi T."/>
            <person name="Morono Y."/>
            <person name="Uchiyama I."/>
            <person name="Ito T."/>
            <person name="Fujiyama A."/>
            <person name="Inagaki F."/>
            <person name="Takami H."/>
        </authorList>
    </citation>
    <scope>NUCLEOTIDE SEQUENCE</scope>
    <source>
        <strain evidence="2">Expedition CK06-06</strain>
    </source>
</reference>
<comment type="caution">
    <text evidence="2">The sequence shown here is derived from an EMBL/GenBank/DDBJ whole genome shotgun (WGS) entry which is preliminary data.</text>
</comment>
<proteinExistence type="predicted"/>
<name>X1FTL9_9ZZZZ</name>
<protein>
    <submittedName>
        <fullName evidence="2">Uncharacterized protein</fullName>
    </submittedName>
</protein>
<accession>X1FTL9</accession>
<sequence length="51" mass="5816">MGAQYINQPRPMEDLIDSLRANLTVVPVPSQGHRQPQLFKDEPGEDKPHYT</sequence>
<feature type="compositionally biased region" description="Basic and acidic residues" evidence="1">
    <location>
        <begin position="39"/>
        <end position="51"/>
    </location>
</feature>